<dbReference type="CDD" id="cd08662">
    <property type="entry name" value="M13"/>
    <property type="match status" value="1"/>
</dbReference>
<dbReference type="GO" id="GO:0016485">
    <property type="term" value="P:protein processing"/>
    <property type="evidence" value="ECO:0007669"/>
    <property type="project" value="TreeGrafter"/>
</dbReference>
<proteinExistence type="predicted"/>
<reference evidence="3" key="1">
    <citation type="submission" date="2022-11" db="UniProtKB">
        <authorList>
            <consortium name="WormBaseParasite"/>
        </authorList>
    </citation>
    <scope>IDENTIFICATION</scope>
</reference>
<name>A0A914ZC31_9BILA</name>
<dbReference type="PANTHER" id="PTHR11733:SF240">
    <property type="entry name" value="GH14155P-RELATED"/>
    <property type="match status" value="1"/>
</dbReference>
<accession>A0A914ZC31</accession>
<evidence type="ECO:0000313" key="2">
    <source>
        <dbReference type="Proteomes" id="UP000887577"/>
    </source>
</evidence>
<dbReference type="InterPro" id="IPR018497">
    <property type="entry name" value="Peptidase_M13_C"/>
</dbReference>
<dbReference type="Gene3D" id="1.10.1380.10">
    <property type="entry name" value="Neutral endopeptidase , domain2"/>
    <property type="match status" value="1"/>
</dbReference>
<dbReference type="SUPFAM" id="SSF55486">
    <property type="entry name" value="Metalloproteases ('zincins'), catalytic domain"/>
    <property type="match status" value="1"/>
</dbReference>
<evidence type="ECO:0000259" key="1">
    <source>
        <dbReference type="Pfam" id="PF01431"/>
    </source>
</evidence>
<dbReference type="GO" id="GO:0004222">
    <property type="term" value="F:metalloendopeptidase activity"/>
    <property type="evidence" value="ECO:0007669"/>
    <property type="project" value="InterPro"/>
</dbReference>
<protein>
    <submittedName>
        <fullName evidence="3">Peptidase M13 C-terminal domain-containing protein</fullName>
    </submittedName>
</protein>
<dbReference type="Pfam" id="PF01431">
    <property type="entry name" value="Peptidase_M13"/>
    <property type="match status" value="1"/>
</dbReference>
<dbReference type="GO" id="GO:0005886">
    <property type="term" value="C:plasma membrane"/>
    <property type="evidence" value="ECO:0007669"/>
    <property type="project" value="TreeGrafter"/>
</dbReference>
<dbReference type="Proteomes" id="UP000887577">
    <property type="component" value="Unplaced"/>
</dbReference>
<dbReference type="PROSITE" id="PS51885">
    <property type="entry name" value="NEPRILYSIN"/>
    <property type="match status" value="1"/>
</dbReference>
<dbReference type="InterPro" id="IPR024079">
    <property type="entry name" value="MetalloPept_cat_dom_sf"/>
</dbReference>
<evidence type="ECO:0000313" key="3">
    <source>
        <dbReference type="WBParaSite" id="PSU_v2.g9478.t1"/>
    </source>
</evidence>
<dbReference type="PRINTS" id="PR00786">
    <property type="entry name" value="NEPRILYSIN"/>
</dbReference>
<dbReference type="WBParaSite" id="PSU_v2.g9478.t1">
    <property type="protein sequence ID" value="PSU_v2.g9478.t1"/>
    <property type="gene ID" value="PSU_v2.g9478"/>
</dbReference>
<dbReference type="PANTHER" id="PTHR11733">
    <property type="entry name" value="ZINC METALLOPROTEASE FAMILY M13 NEPRILYSIN-RELATED"/>
    <property type="match status" value="1"/>
</dbReference>
<dbReference type="AlphaFoldDB" id="A0A914ZC31"/>
<sequence length="317" mass="35841">MSMHSMVENLPWISGDNETLKGARNKIDHLQINAAFPEIIFDNDKLDAIYEDINFEVDENFDEMHKMLRSLATYHYYKALLPETAVDRTKFGMPVATVNAEYIAQFNSITIPVGILQPPFFDPDWPTSIKFGGVGVVIGHEITHGFDDEGIQWNGEGILETWMSENSQKSFNEMAECVIDEYGNFTAIKNPEYSPSKINGKQTQGENIADNGGIHAAYNSYQRWIALNGPDPQLPDQIFGQLSHDQLFFLSFAQVWCQSPQSDDALFQQLILDSHSPSKFRVFGTIQNFPAFREAFNCPINSVFGPKKHCSVWVPKS</sequence>
<dbReference type="InterPro" id="IPR000718">
    <property type="entry name" value="Peptidase_M13"/>
</dbReference>
<keyword evidence="2" id="KW-1185">Reference proteome</keyword>
<feature type="domain" description="Peptidase M13 C-terminal" evidence="1">
    <location>
        <begin position="99"/>
        <end position="312"/>
    </location>
</feature>
<dbReference type="Gene3D" id="3.40.390.10">
    <property type="entry name" value="Collagenase (Catalytic Domain)"/>
    <property type="match status" value="1"/>
</dbReference>
<dbReference type="InterPro" id="IPR042089">
    <property type="entry name" value="Peptidase_M13_dom_2"/>
</dbReference>
<organism evidence="2 3">
    <name type="scientific">Panagrolaimus superbus</name>
    <dbReference type="NCBI Taxonomy" id="310955"/>
    <lineage>
        <taxon>Eukaryota</taxon>
        <taxon>Metazoa</taxon>
        <taxon>Ecdysozoa</taxon>
        <taxon>Nematoda</taxon>
        <taxon>Chromadorea</taxon>
        <taxon>Rhabditida</taxon>
        <taxon>Tylenchina</taxon>
        <taxon>Panagrolaimomorpha</taxon>
        <taxon>Panagrolaimoidea</taxon>
        <taxon>Panagrolaimidae</taxon>
        <taxon>Panagrolaimus</taxon>
    </lineage>
</organism>